<evidence type="ECO:0000256" key="1">
    <source>
        <dbReference type="SAM" id="Phobius"/>
    </source>
</evidence>
<dbReference type="Proteomes" id="UP000028486">
    <property type="component" value="Chromosome"/>
</dbReference>
<dbReference type="KEGG" id="caj:CIG1485E_1192"/>
<dbReference type="OrthoDB" id="5334020at2"/>
<dbReference type="EMBL" id="CP009043">
    <property type="protein sequence ID" value="AII15026.1"/>
    <property type="molecule type" value="Genomic_DNA"/>
</dbReference>
<name>A0A076FAN5_9BACT</name>
<keyword evidence="1" id="KW-0812">Transmembrane</keyword>
<dbReference type="RefSeq" id="WP_038454609.1">
    <property type="nucleotide sequence ID" value="NZ_CP009043.1"/>
</dbReference>
<dbReference type="HOGENOM" id="CLU_088193_2_0_7"/>
<proteinExistence type="predicted"/>
<keyword evidence="1" id="KW-1133">Transmembrane helix</keyword>
<gene>
    <name evidence="2" type="ORF">CIG1485E_1192</name>
</gene>
<organism evidence="2 3">
    <name type="scientific">Campylobacter iguaniorum</name>
    <dbReference type="NCBI Taxonomy" id="1244531"/>
    <lineage>
        <taxon>Bacteria</taxon>
        <taxon>Pseudomonadati</taxon>
        <taxon>Campylobacterota</taxon>
        <taxon>Epsilonproteobacteria</taxon>
        <taxon>Campylobacterales</taxon>
        <taxon>Campylobacteraceae</taxon>
        <taxon>Campylobacter</taxon>
    </lineage>
</organism>
<dbReference type="AlphaFoldDB" id="A0A076FAN5"/>
<feature type="transmembrane region" description="Helical" evidence="1">
    <location>
        <begin position="37"/>
        <end position="54"/>
    </location>
</feature>
<sequence length="186" mass="20925">MAIKEDINYIKNEISSQEQFLENAIRSERFLKKNKKIIIAIVVIALLTIFVYVIKTIAYEKNLETTNQAYKALLQNPNDSAAQSILKEKSPSLFALYAIKNANDTNSTALIDEALNMQIDPLLKEVINSAKNQNTDGLMSSYAALISGYELLKQNKIEEAKIEFSKIPQNSPLEGISKNLQHYQGK</sequence>
<keyword evidence="3" id="KW-1185">Reference proteome</keyword>
<accession>A0A076FAN5</accession>
<evidence type="ECO:0008006" key="4">
    <source>
        <dbReference type="Google" id="ProtNLM"/>
    </source>
</evidence>
<dbReference type="STRING" id="1244531.CIG2463D_1283"/>
<evidence type="ECO:0000313" key="3">
    <source>
        <dbReference type="Proteomes" id="UP000028486"/>
    </source>
</evidence>
<dbReference type="eggNOG" id="COG4649">
    <property type="taxonomic scope" value="Bacteria"/>
</dbReference>
<evidence type="ECO:0000313" key="2">
    <source>
        <dbReference type="EMBL" id="AII15026.1"/>
    </source>
</evidence>
<reference evidence="3" key="1">
    <citation type="journal article" date="2014" name="Genome Announc.">
        <title>Complete Genome Sequence of Campylobacter iguaniorum Strain 1485ET, Isolated from a Bearded Dragon (Pogona vitticeps).</title>
        <authorList>
            <person name="Gilbert M.J."/>
            <person name="Miller W.G."/>
            <person name="Yee E."/>
            <person name="Kik M."/>
            <person name="Wagenaar J.A."/>
            <person name="Duim B."/>
        </authorList>
    </citation>
    <scope>NUCLEOTIDE SEQUENCE [LARGE SCALE GENOMIC DNA]</scope>
    <source>
        <strain evidence="3">1485E</strain>
    </source>
</reference>
<protein>
    <recommendedName>
        <fullName evidence="4">Tetratricopeptide repeat-like domain-containing protein</fullName>
    </recommendedName>
</protein>
<keyword evidence="1" id="KW-0472">Membrane</keyword>